<feature type="signal peptide" evidence="2">
    <location>
        <begin position="1"/>
        <end position="22"/>
    </location>
</feature>
<sequence>MPFVIPIHLFRVLSLLTSILHGRMDTKPSRLTAAALAGFVDPPKSQLSAWYKKPEAHEQLAVGMKTYRSTKRTKEFLHEVTGPLRLTATALAGLADPPKSQLDIWCEKSEAHEQLAVGLKTSRSEQKTKKSLDDDGGQ</sequence>
<feature type="chain" id="PRO_5045168328" evidence="2">
    <location>
        <begin position="23"/>
        <end position="138"/>
    </location>
</feature>
<gene>
    <name evidence="3" type="ORF">ABVK25_005233</name>
</gene>
<evidence type="ECO:0000313" key="3">
    <source>
        <dbReference type="EMBL" id="KAL2054485.1"/>
    </source>
</evidence>
<evidence type="ECO:0000256" key="2">
    <source>
        <dbReference type="SAM" id="SignalP"/>
    </source>
</evidence>
<dbReference type="Proteomes" id="UP001590951">
    <property type="component" value="Unassembled WGS sequence"/>
</dbReference>
<evidence type="ECO:0000256" key="1">
    <source>
        <dbReference type="SAM" id="MobiDB-lite"/>
    </source>
</evidence>
<accession>A0ABR4B9I6</accession>
<keyword evidence="4" id="KW-1185">Reference proteome</keyword>
<protein>
    <submittedName>
        <fullName evidence="3">Uncharacterized protein</fullName>
    </submittedName>
</protein>
<proteinExistence type="predicted"/>
<feature type="compositionally biased region" description="Basic and acidic residues" evidence="1">
    <location>
        <begin position="122"/>
        <end position="138"/>
    </location>
</feature>
<organism evidence="3 4">
    <name type="scientific">Lepraria finkii</name>
    <dbReference type="NCBI Taxonomy" id="1340010"/>
    <lineage>
        <taxon>Eukaryota</taxon>
        <taxon>Fungi</taxon>
        <taxon>Dikarya</taxon>
        <taxon>Ascomycota</taxon>
        <taxon>Pezizomycotina</taxon>
        <taxon>Lecanoromycetes</taxon>
        <taxon>OSLEUM clade</taxon>
        <taxon>Lecanoromycetidae</taxon>
        <taxon>Lecanorales</taxon>
        <taxon>Lecanorineae</taxon>
        <taxon>Stereocaulaceae</taxon>
        <taxon>Lepraria</taxon>
    </lineage>
</organism>
<evidence type="ECO:0000313" key="4">
    <source>
        <dbReference type="Proteomes" id="UP001590951"/>
    </source>
</evidence>
<feature type="region of interest" description="Disordered" evidence="1">
    <location>
        <begin position="117"/>
        <end position="138"/>
    </location>
</feature>
<reference evidence="3 4" key="1">
    <citation type="submission" date="2024-09" db="EMBL/GenBank/DDBJ databases">
        <title>Rethinking Asexuality: The Enigmatic Case of Functional Sexual Genes in Lepraria (Stereocaulaceae).</title>
        <authorList>
            <person name="Doellman M."/>
            <person name="Sun Y."/>
            <person name="Barcenas-Pena A."/>
            <person name="Lumbsch H.T."/>
            <person name="Grewe F."/>
        </authorList>
    </citation>
    <scope>NUCLEOTIDE SEQUENCE [LARGE SCALE GENOMIC DNA]</scope>
    <source>
        <strain evidence="3 4">Grewe 0041</strain>
    </source>
</reference>
<dbReference type="EMBL" id="JBHFEH010000015">
    <property type="protein sequence ID" value="KAL2054485.1"/>
    <property type="molecule type" value="Genomic_DNA"/>
</dbReference>
<name>A0ABR4B9I6_9LECA</name>
<keyword evidence="2" id="KW-0732">Signal</keyword>
<comment type="caution">
    <text evidence="3">The sequence shown here is derived from an EMBL/GenBank/DDBJ whole genome shotgun (WGS) entry which is preliminary data.</text>
</comment>